<sequence>MPARSPVGALVRAVALATLVAVVGVLLLYGLARATGDDLTVAAPGQPVGGVPAVAAVGATVVAGVATLALAVVTSRLSRPRTSFLAVTLTGLVLSFGSPFAAATHTATALWLSAMHLVAGAALIPLTVRALPVGGAR</sequence>
<dbReference type="EMBL" id="JBITLE010000004">
    <property type="protein sequence ID" value="MFI7263258.1"/>
    <property type="molecule type" value="Genomic_DNA"/>
</dbReference>
<gene>
    <name evidence="2" type="ORF">ACIBP4_13290</name>
</gene>
<name>A0ABW7ZK87_9ACTN</name>
<feature type="transmembrane region" description="Helical" evidence="1">
    <location>
        <begin position="9"/>
        <end position="31"/>
    </location>
</feature>
<dbReference type="Proteomes" id="UP001612812">
    <property type="component" value="Unassembled WGS sequence"/>
</dbReference>
<keyword evidence="1" id="KW-0472">Membrane</keyword>
<dbReference type="InterPro" id="IPR045713">
    <property type="entry name" value="DUF6069"/>
</dbReference>
<dbReference type="Pfam" id="PF19545">
    <property type="entry name" value="DUF6069"/>
    <property type="match status" value="1"/>
</dbReference>
<evidence type="ECO:0000313" key="2">
    <source>
        <dbReference type="EMBL" id="MFI7263258.1"/>
    </source>
</evidence>
<keyword evidence="1" id="KW-1133">Transmembrane helix</keyword>
<accession>A0ABW7ZK87</accession>
<reference evidence="2 3" key="1">
    <citation type="submission" date="2024-10" db="EMBL/GenBank/DDBJ databases">
        <title>The Natural Products Discovery Center: Release of the First 8490 Sequenced Strains for Exploring Actinobacteria Biosynthetic Diversity.</title>
        <authorList>
            <person name="Kalkreuter E."/>
            <person name="Kautsar S.A."/>
            <person name="Yang D."/>
            <person name="Bader C.D."/>
            <person name="Teijaro C.N."/>
            <person name="Fluegel L."/>
            <person name="Davis C.M."/>
            <person name="Simpson J.R."/>
            <person name="Lauterbach L."/>
            <person name="Steele A.D."/>
            <person name="Gui C."/>
            <person name="Meng S."/>
            <person name="Li G."/>
            <person name="Viehrig K."/>
            <person name="Ye F."/>
            <person name="Su P."/>
            <person name="Kiefer A.F."/>
            <person name="Nichols A."/>
            <person name="Cepeda A.J."/>
            <person name="Yan W."/>
            <person name="Fan B."/>
            <person name="Jiang Y."/>
            <person name="Adhikari A."/>
            <person name="Zheng C.-J."/>
            <person name="Schuster L."/>
            <person name="Cowan T.M."/>
            <person name="Smanski M.J."/>
            <person name="Chevrette M.G."/>
            <person name="De Carvalho L.P.S."/>
            <person name="Shen B."/>
        </authorList>
    </citation>
    <scope>NUCLEOTIDE SEQUENCE [LARGE SCALE GENOMIC DNA]</scope>
    <source>
        <strain evidence="2 3">NPDC049845</strain>
    </source>
</reference>
<proteinExistence type="predicted"/>
<protein>
    <submittedName>
        <fullName evidence="2">DUF6069 family protein</fullName>
    </submittedName>
</protein>
<keyword evidence="1" id="KW-0812">Transmembrane</keyword>
<evidence type="ECO:0000313" key="3">
    <source>
        <dbReference type="Proteomes" id="UP001612812"/>
    </source>
</evidence>
<keyword evidence="3" id="KW-1185">Reference proteome</keyword>
<evidence type="ECO:0000256" key="1">
    <source>
        <dbReference type="SAM" id="Phobius"/>
    </source>
</evidence>
<comment type="caution">
    <text evidence="2">The sequence shown here is derived from an EMBL/GenBank/DDBJ whole genome shotgun (WGS) entry which is preliminary data.</text>
</comment>
<feature type="transmembrane region" description="Helical" evidence="1">
    <location>
        <begin position="109"/>
        <end position="131"/>
    </location>
</feature>
<dbReference type="RefSeq" id="WP_396769118.1">
    <property type="nucleotide sequence ID" value="NZ_JBITLA010000004.1"/>
</dbReference>
<organism evidence="2 3">
    <name type="scientific">Micromonospora maritima</name>
    <dbReference type="NCBI Taxonomy" id="986711"/>
    <lineage>
        <taxon>Bacteria</taxon>
        <taxon>Bacillati</taxon>
        <taxon>Actinomycetota</taxon>
        <taxon>Actinomycetes</taxon>
        <taxon>Micromonosporales</taxon>
        <taxon>Micromonosporaceae</taxon>
        <taxon>Micromonospora</taxon>
    </lineage>
</organism>
<feature type="transmembrane region" description="Helical" evidence="1">
    <location>
        <begin position="51"/>
        <end position="72"/>
    </location>
</feature>
<feature type="transmembrane region" description="Helical" evidence="1">
    <location>
        <begin position="84"/>
        <end position="103"/>
    </location>
</feature>